<gene>
    <name evidence="1" type="ORF">CKAH01_16828</name>
</gene>
<evidence type="ECO:0000313" key="1">
    <source>
        <dbReference type="EMBL" id="KAK2758439.1"/>
    </source>
</evidence>
<dbReference type="EMBL" id="VYYT01000190">
    <property type="protein sequence ID" value="KAK2758439.1"/>
    <property type="molecule type" value="Genomic_DNA"/>
</dbReference>
<protein>
    <submittedName>
        <fullName evidence="1">Uncharacterized protein</fullName>
    </submittedName>
</protein>
<keyword evidence="2" id="KW-1185">Reference proteome</keyword>
<evidence type="ECO:0000313" key="2">
    <source>
        <dbReference type="Proteomes" id="UP001281614"/>
    </source>
</evidence>
<name>A0AAD9YFZ3_COLKA</name>
<dbReference type="Proteomes" id="UP001281614">
    <property type="component" value="Unassembled WGS sequence"/>
</dbReference>
<organism evidence="1 2">
    <name type="scientific">Colletotrichum kahawae</name>
    <name type="common">Coffee berry disease fungus</name>
    <dbReference type="NCBI Taxonomy" id="34407"/>
    <lineage>
        <taxon>Eukaryota</taxon>
        <taxon>Fungi</taxon>
        <taxon>Dikarya</taxon>
        <taxon>Ascomycota</taxon>
        <taxon>Pezizomycotina</taxon>
        <taxon>Sordariomycetes</taxon>
        <taxon>Hypocreomycetidae</taxon>
        <taxon>Glomerellales</taxon>
        <taxon>Glomerellaceae</taxon>
        <taxon>Colletotrichum</taxon>
        <taxon>Colletotrichum gloeosporioides species complex</taxon>
    </lineage>
</organism>
<accession>A0AAD9YFZ3</accession>
<dbReference type="InterPro" id="IPR022198">
    <property type="entry name" value="DUF3723"/>
</dbReference>
<dbReference type="Pfam" id="PF12520">
    <property type="entry name" value="DUF3723"/>
    <property type="match status" value="1"/>
</dbReference>
<proteinExistence type="predicted"/>
<comment type="caution">
    <text evidence="1">The sequence shown here is derived from an EMBL/GenBank/DDBJ whole genome shotgun (WGS) entry which is preliminary data.</text>
</comment>
<sequence>MSISADMEIARQALMLARPAQVYDYDIIDIQPVIRKIANDFPDLDSISSVQDSVVANFTDDQNLGQNYRPWLNRMTYTDATAWFFIDAIDKPPSTRGERITGLFVLRSIYLAFFCCPRQNDQQL</sequence>
<reference evidence="1" key="1">
    <citation type="submission" date="2023-02" db="EMBL/GenBank/DDBJ databases">
        <title>Colletotrichum kahawae CIFC_Que2 genome sequencing and assembly.</title>
        <authorList>
            <person name="Baroncelli R."/>
        </authorList>
    </citation>
    <scope>NUCLEOTIDE SEQUENCE</scope>
    <source>
        <strain evidence="1">CIFC_Que2</strain>
    </source>
</reference>
<dbReference type="AlphaFoldDB" id="A0AAD9YFZ3"/>